<accession>A0A160DX74</accession>
<proteinExistence type="predicted"/>
<name>A0A160DX74_9GAMM</name>
<organism evidence="2 3">
    <name type="scientific">Dokdonella koreensis DS-123</name>
    <dbReference type="NCBI Taxonomy" id="1300342"/>
    <lineage>
        <taxon>Bacteria</taxon>
        <taxon>Pseudomonadati</taxon>
        <taxon>Pseudomonadota</taxon>
        <taxon>Gammaproteobacteria</taxon>
        <taxon>Lysobacterales</taxon>
        <taxon>Rhodanobacteraceae</taxon>
        <taxon>Dokdonella</taxon>
    </lineage>
</organism>
<dbReference type="Gene3D" id="2.60.120.380">
    <property type="match status" value="1"/>
</dbReference>
<keyword evidence="3" id="KW-1185">Reference proteome</keyword>
<feature type="region of interest" description="Disordered" evidence="1">
    <location>
        <begin position="1"/>
        <end position="39"/>
    </location>
</feature>
<dbReference type="RefSeq" id="WP_150132199.1">
    <property type="nucleotide sequence ID" value="NZ_CP015249.1"/>
</dbReference>
<dbReference type="EMBL" id="CP015249">
    <property type="protein sequence ID" value="ANB19298.1"/>
    <property type="molecule type" value="Genomic_DNA"/>
</dbReference>
<evidence type="ECO:0000256" key="1">
    <source>
        <dbReference type="SAM" id="MobiDB-lite"/>
    </source>
</evidence>
<gene>
    <name evidence="2" type="ORF">I596_3309</name>
</gene>
<sequence>MDRASWTPGTVVPTGGSCAAPTGTLSPPTPVSYSGNNSGGTNSIDAQTVDACIDPTFFGGSSGPEDIYQFTPGTAASLTFAINGTGGFDPYIYLLQTCGDVESCVAGADDEGGVNTPQFTYAGFTAGVPYYFYVDSFYGVGTSGCCGPYTGQISGTWPVELSQFSID</sequence>
<reference evidence="2 3" key="1">
    <citation type="submission" date="2016-04" db="EMBL/GenBank/DDBJ databases">
        <title>Complete genome sequence of Dokdonella koreensis DS-123T.</title>
        <authorList>
            <person name="Kim J.F."/>
            <person name="Lee H."/>
            <person name="Kwak M.-J."/>
        </authorList>
    </citation>
    <scope>NUCLEOTIDE SEQUENCE [LARGE SCALE GENOMIC DNA]</scope>
    <source>
        <strain evidence="2 3">DS-123</strain>
    </source>
</reference>
<protein>
    <submittedName>
        <fullName evidence="2">Uncharacterized protein</fullName>
    </submittedName>
</protein>
<dbReference type="KEGG" id="dko:I596_3309"/>
<dbReference type="STRING" id="1300342.I596_3309"/>
<dbReference type="AlphaFoldDB" id="A0A160DX74"/>
<dbReference type="Proteomes" id="UP000076830">
    <property type="component" value="Chromosome"/>
</dbReference>
<dbReference type="OrthoDB" id="5475743at2"/>
<evidence type="ECO:0000313" key="3">
    <source>
        <dbReference type="Proteomes" id="UP000076830"/>
    </source>
</evidence>
<dbReference type="PROSITE" id="PS51257">
    <property type="entry name" value="PROKAR_LIPOPROTEIN"/>
    <property type="match status" value="1"/>
</dbReference>
<evidence type="ECO:0000313" key="2">
    <source>
        <dbReference type="EMBL" id="ANB19298.1"/>
    </source>
</evidence>